<gene>
    <name evidence="2" type="ORF">BN980_GECA01s05702g</name>
</gene>
<feature type="compositionally biased region" description="Low complexity" evidence="1">
    <location>
        <begin position="113"/>
        <end position="130"/>
    </location>
</feature>
<accession>A0A0J9X3U3</accession>
<name>A0A0J9X3U3_GEOCN</name>
<proteinExistence type="predicted"/>
<evidence type="ECO:0000313" key="2">
    <source>
        <dbReference type="EMBL" id="CDO51408.1"/>
    </source>
</evidence>
<comment type="caution">
    <text evidence="2">The sequence shown here is derived from an EMBL/GenBank/DDBJ whole genome shotgun (WGS) entry which is preliminary data.</text>
</comment>
<dbReference type="AlphaFoldDB" id="A0A0J9X3U3"/>
<feature type="region of interest" description="Disordered" evidence="1">
    <location>
        <begin position="65"/>
        <end position="142"/>
    </location>
</feature>
<reference evidence="2" key="1">
    <citation type="submission" date="2014-03" db="EMBL/GenBank/DDBJ databases">
        <authorList>
            <person name="Casaregola S."/>
        </authorList>
    </citation>
    <scope>NUCLEOTIDE SEQUENCE [LARGE SCALE GENOMIC DNA]</scope>
    <source>
        <strain evidence="2">CLIB 918</strain>
    </source>
</reference>
<feature type="compositionally biased region" description="Acidic residues" evidence="1">
    <location>
        <begin position="84"/>
        <end position="97"/>
    </location>
</feature>
<keyword evidence="3" id="KW-1185">Reference proteome</keyword>
<organism evidence="2 3">
    <name type="scientific">Geotrichum candidum</name>
    <name type="common">Oospora lactis</name>
    <name type="synonym">Dipodascus geotrichum</name>
    <dbReference type="NCBI Taxonomy" id="1173061"/>
    <lineage>
        <taxon>Eukaryota</taxon>
        <taxon>Fungi</taxon>
        <taxon>Dikarya</taxon>
        <taxon>Ascomycota</taxon>
        <taxon>Saccharomycotina</taxon>
        <taxon>Dipodascomycetes</taxon>
        <taxon>Dipodascales</taxon>
        <taxon>Dipodascaceae</taxon>
        <taxon>Geotrichum</taxon>
    </lineage>
</organism>
<evidence type="ECO:0000313" key="3">
    <source>
        <dbReference type="Proteomes" id="UP000242525"/>
    </source>
</evidence>
<protein>
    <submittedName>
        <fullName evidence="2">Uncharacterized protein</fullName>
    </submittedName>
</protein>
<dbReference type="EMBL" id="CCBN010000001">
    <property type="protein sequence ID" value="CDO51408.1"/>
    <property type="molecule type" value="Genomic_DNA"/>
</dbReference>
<evidence type="ECO:0000256" key="1">
    <source>
        <dbReference type="SAM" id="MobiDB-lite"/>
    </source>
</evidence>
<sequence length="142" mass="14798">MASKAGNAIFTIFLIILCASILAYSFRRALAPIVGKATFRLQSMMDRPGRIALPDDQDDDLERQAVNSNSHNVAASADGPNDTYADDFDISDNEDAGAEAGAASKTAPDESTPDNSTATPASTANGASSASDDDDQDPAKKK</sequence>
<dbReference type="Proteomes" id="UP000242525">
    <property type="component" value="Unassembled WGS sequence"/>
</dbReference>